<comment type="caution">
    <text evidence="1">The sequence shown here is derived from an EMBL/GenBank/DDBJ whole genome shotgun (WGS) entry which is preliminary data.</text>
</comment>
<organism evidence="1 2">
    <name type="scientific">Arctia plantaginis</name>
    <name type="common">Wood tiger moth</name>
    <name type="synonym">Phalaena plantaginis</name>
    <dbReference type="NCBI Taxonomy" id="874455"/>
    <lineage>
        <taxon>Eukaryota</taxon>
        <taxon>Metazoa</taxon>
        <taxon>Ecdysozoa</taxon>
        <taxon>Arthropoda</taxon>
        <taxon>Hexapoda</taxon>
        <taxon>Insecta</taxon>
        <taxon>Pterygota</taxon>
        <taxon>Neoptera</taxon>
        <taxon>Endopterygota</taxon>
        <taxon>Lepidoptera</taxon>
        <taxon>Glossata</taxon>
        <taxon>Ditrysia</taxon>
        <taxon>Noctuoidea</taxon>
        <taxon>Erebidae</taxon>
        <taxon>Arctiinae</taxon>
        <taxon>Arctia</taxon>
    </lineage>
</organism>
<dbReference type="OrthoDB" id="125347at2759"/>
<dbReference type="AlphaFoldDB" id="A0A8S0ZQ46"/>
<dbReference type="EMBL" id="CADEBC010000485">
    <property type="protein sequence ID" value="CAB3235210.1"/>
    <property type="molecule type" value="Genomic_DNA"/>
</dbReference>
<proteinExistence type="predicted"/>
<evidence type="ECO:0000313" key="2">
    <source>
        <dbReference type="Proteomes" id="UP000494106"/>
    </source>
</evidence>
<gene>
    <name evidence="1" type="ORF">APLA_LOCUS5992</name>
</gene>
<protein>
    <submittedName>
        <fullName evidence="1">Uncharacterized protein</fullName>
    </submittedName>
</protein>
<name>A0A8S0ZQ46_ARCPL</name>
<sequence>MDDNVLISEELNDDDIVAMYSSLDTEEEDCEETPVKTSKREAMEALVTLHKYFEMSNIDNSNIFDQIYSIEKQVSATSNQVQTNITDYFKS</sequence>
<dbReference type="Proteomes" id="UP000494106">
    <property type="component" value="Unassembled WGS sequence"/>
</dbReference>
<keyword evidence="2" id="KW-1185">Reference proteome</keyword>
<evidence type="ECO:0000313" key="1">
    <source>
        <dbReference type="EMBL" id="CAB3235210.1"/>
    </source>
</evidence>
<reference evidence="1 2" key="1">
    <citation type="submission" date="2020-04" db="EMBL/GenBank/DDBJ databases">
        <authorList>
            <person name="Wallbank WR R."/>
            <person name="Pardo Diaz C."/>
            <person name="Kozak K."/>
            <person name="Martin S."/>
            <person name="Jiggins C."/>
            <person name="Moest M."/>
            <person name="Warren A I."/>
            <person name="Byers J.R.P. K."/>
            <person name="Montejo-Kovacevich G."/>
            <person name="Yen C E."/>
        </authorList>
    </citation>
    <scope>NUCLEOTIDE SEQUENCE [LARGE SCALE GENOMIC DNA]</scope>
</reference>
<accession>A0A8S0ZQ46</accession>